<evidence type="ECO:0000313" key="2">
    <source>
        <dbReference type="Proteomes" id="UP000316476"/>
    </source>
</evidence>
<dbReference type="InterPro" id="IPR047647">
    <property type="entry name" value="ISAs1_transpos"/>
</dbReference>
<protein>
    <recommendedName>
        <fullName evidence="3">Transposase IS4-like domain-containing protein</fullName>
    </recommendedName>
</protein>
<dbReference type="InterPro" id="IPR051698">
    <property type="entry name" value="Transposase_11-like"/>
</dbReference>
<organism evidence="1 2">
    <name type="scientific">Crateriforma conspicua</name>
    <dbReference type="NCBI Taxonomy" id="2527996"/>
    <lineage>
        <taxon>Bacteria</taxon>
        <taxon>Pseudomonadati</taxon>
        <taxon>Planctomycetota</taxon>
        <taxon>Planctomycetia</taxon>
        <taxon>Planctomycetales</taxon>
        <taxon>Planctomycetaceae</taxon>
        <taxon>Crateriforma</taxon>
    </lineage>
</organism>
<dbReference type="NCBIfam" id="NF033564">
    <property type="entry name" value="transpos_ISAs1"/>
    <property type="match status" value="1"/>
</dbReference>
<evidence type="ECO:0000313" key="1">
    <source>
        <dbReference type="EMBL" id="TWU67000.1"/>
    </source>
</evidence>
<evidence type="ECO:0008006" key="3">
    <source>
        <dbReference type="Google" id="ProtNLM"/>
    </source>
</evidence>
<dbReference type="AlphaFoldDB" id="A0A5C6G0A9"/>
<accession>A0A5C6G0A9</accession>
<dbReference type="PANTHER" id="PTHR30298:SF0">
    <property type="entry name" value="PROTEIN YBFL-RELATED"/>
    <property type="match status" value="1"/>
</dbReference>
<dbReference type="OrthoDB" id="271457at2"/>
<reference evidence="1 2" key="1">
    <citation type="submission" date="2019-02" db="EMBL/GenBank/DDBJ databases">
        <title>Deep-cultivation of Planctomycetes and their phenomic and genomic characterization uncovers novel biology.</title>
        <authorList>
            <person name="Wiegand S."/>
            <person name="Jogler M."/>
            <person name="Boedeker C."/>
            <person name="Pinto D."/>
            <person name="Vollmers J."/>
            <person name="Rivas-Marin E."/>
            <person name="Kohn T."/>
            <person name="Peeters S.H."/>
            <person name="Heuer A."/>
            <person name="Rast P."/>
            <person name="Oberbeckmann S."/>
            <person name="Bunk B."/>
            <person name="Jeske O."/>
            <person name="Meyerdierks A."/>
            <person name="Storesund J.E."/>
            <person name="Kallscheuer N."/>
            <person name="Luecker S."/>
            <person name="Lage O.M."/>
            <person name="Pohl T."/>
            <person name="Merkel B.J."/>
            <person name="Hornburger P."/>
            <person name="Mueller R.-W."/>
            <person name="Bruemmer F."/>
            <person name="Labrenz M."/>
            <person name="Spormann A.M."/>
            <person name="Op Den Camp H."/>
            <person name="Overmann J."/>
            <person name="Amann R."/>
            <person name="Jetten M.S.M."/>
            <person name="Mascher T."/>
            <person name="Medema M.H."/>
            <person name="Devos D.P."/>
            <person name="Kaster A.-K."/>
            <person name="Ovreas L."/>
            <person name="Rohde M."/>
            <person name="Galperin M.Y."/>
            <person name="Jogler C."/>
        </authorList>
    </citation>
    <scope>NUCLEOTIDE SEQUENCE [LARGE SCALE GENOMIC DNA]</scope>
    <source>
        <strain evidence="1 2">V7</strain>
    </source>
</reference>
<proteinExistence type="predicted"/>
<dbReference type="PANTHER" id="PTHR30298">
    <property type="entry name" value="H REPEAT-ASSOCIATED PREDICTED TRANSPOSASE"/>
    <property type="match status" value="1"/>
</dbReference>
<comment type="caution">
    <text evidence="1">The sequence shown here is derived from an EMBL/GenBank/DDBJ whole genome shotgun (WGS) entry which is preliminary data.</text>
</comment>
<gene>
    <name evidence="1" type="ORF">V7x_25720</name>
</gene>
<dbReference type="EMBL" id="SJPZ01000001">
    <property type="protein sequence ID" value="TWU67000.1"/>
    <property type="molecule type" value="Genomic_DNA"/>
</dbReference>
<dbReference type="RefSeq" id="WP_146413507.1">
    <property type="nucleotide sequence ID" value="NZ_SJPZ01000001.1"/>
</dbReference>
<name>A0A5C6G0A9_9PLAN</name>
<dbReference type="Proteomes" id="UP000316476">
    <property type="component" value="Unassembled WGS sequence"/>
</dbReference>
<sequence>MQCKCQTKTAKSIVDADANYILTVIGNQGKLDSRLIELFVEYWEQNCKDDVLRHHATLEKSHGRDERRDYYTIAVPDEPVFADWKGIKSISMVYRHREARTKEHDENIFFISSLPPKVKRISRLLRDHWKIENCKHYVLNVTFSEEASRICAGNAPEIFTASRRMALNILRRDTTVKDSVRGKRLRFGWDDTALEQLFAGFNGT</sequence>